<keyword evidence="1" id="KW-0472">Membrane</keyword>
<feature type="transmembrane region" description="Helical" evidence="1">
    <location>
        <begin position="68"/>
        <end position="91"/>
    </location>
</feature>
<evidence type="ECO:0000313" key="2">
    <source>
        <dbReference type="EMBL" id="KAH0561744.1"/>
    </source>
</evidence>
<feature type="transmembrane region" description="Helical" evidence="1">
    <location>
        <begin position="35"/>
        <end position="56"/>
    </location>
</feature>
<accession>A0AAV7J0K7</accession>
<evidence type="ECO:0000256" key="1">
    <source>
        <dbReference type="SAM" id="Phobius"/>
    </source>
</evidence>
<dbReference type="AlphaFoldDB" id="A0AAV7J0K7"/>
<dbReference type="EMBL" id="JAHXZJ010000374">
    <property type="protein sequence ID" value="KAH0561744.1"/>
    <property type="molecule type" value="Genomic_DNA"/>
</dbReference>
<gene>
    <name evidence="2" type="ORF">KQX54_019173</name>
</gene>
<name>A0AAV7J0K7_COTGL</name>
<keyword evidence="1" id="KW-0812">Transmembrane</keyword>
<protein>
    <submittedName>
        <fullName evidence="2">Uncharacterized protein</fullName>
    </submittedName>
</protein>
<keyword evidence="1" id="KW-1133">Transmembrane helix</keyword>
<comment type="caution">
    <text evidence="2">The sequence shown here is derived from an EMBL/GenBank/DDBJ whole genome shotgun (WGS) entry which is preliminary data.</text>
</comment>
<keyword evidence="3" id="KW-1185">Reference proteome</keyword>
<dbReference type="Proteomes" id="UP000826195">
    <property type="component" value="Unassembled WGS sequence"/>
</dbReference>
<sequence>MELEVAEGYEREECPGCVVGCVLCSAESVGRSVSVVGIGAVSLLLFLLLLLHPLLTPARDCSHCAQEYYTLDFPALLCILASGAFALLLLAGSTREGATYNVNQRN</sequence>
<organism evidence="2 3">
    <name type="scientific">Cotesia glomerata</name>
    <name type="common">Lepidopteran parasitic wasp</name>
    <name type="synonym">Apanteles glomeratus</name>
    <dbReference type="NCBI Taxonomy" id="32391"/>
    <lineage>
        <taxon>Eukaryota</taxon>
        <taxon>Metazoa</taxon>
        <taxon>Ecdysozoa</taxon>
        <taxon>Arthropoda</taxon>
        <taxon>Hexapoda</taxon>
        <taxon>Insecta</taxon>
        <taxon>Pterygota</taxon>
        <taxon>Neoptera</taxon>
        <taxon>Endopterygota</taxon>
        <taxon>Hymenoptera</taxon>
        <taxon>Apocrita</taxon>
        <taxon>Ichneumonoidea</taxon>
        <taxon>Braconidae</taxon>
        <taxon>Microgastrinae</taxon>
        <taxon>Cotesia</taxon>
    </lineage>
</organism>
<evidence type="ECO:0000313" key="3">
    <source>
        <dbReference type="Proteomes" id="UP000826195"/>
    </source>
</evidence>
<proteinExistence type="predicted"/>
<reference evidence="2 3" key="1">
    <citation type="journal article" date="2021" name="J. Hered.">
        <title>A chromosome-level genome assembly of the parasitoid wasp, Cotesia glomerata (Hymenoptera: Braconidae).</title>
        <authorList>
            <person name="Pinto B.J."/>
            <person name="Weis J.J."/>
            <person name="Gamble T."/>
            <person name="Ode P.J."/>
            <person name="Paul R."/>
            <person name="Zaspel J.M."/>
        </authorList>
    </citation>
    <scope>NUCLEOTIDE SEQUENCE [LARGE SCALE GENOMIC DNA]</scope>
    <source>
        <strain evidence="2">CgM1</strain>
    </source>
</reference>